<keyword evidence="11" id="KW-1185">Reference proteome</keyword>
<dbReference type="InterPro" id="IPR029063">
    <property type="entry name" value="SAM-dependent_MTases_sf"/>
</dbReference>
<dbReference type="InterPro" id="IPR029001">
    <property type="entry name" value="ITPase-like_fam"/>
</dbReference>
<dbReference type="InterPro" id="IPR036390">
    <property type="entry name" value="WH_DNA-bd_sf"/>
</dbReference>
<dbReference type="FunFam" id="1.10.10.10:FF:000358">
    <property type="entry name" value="Acetylserotonin O-methyltransferase"/>
    <property type="match status" value="1"/>
</dbReference>
<feature type="region of interest" description="Disordered" evidence="7">
    <location>
        <begin position="191"/>
        <end position="240"/>
    </location>
</feature>
<dbReference type="Proteomes" id="UP000472268">
    <property type="component" value="Unplaced"/>
</dbReference>
<dbReference type="Pfam" id="PF00891">
    <property type="entry name" value="Methyltransf_2"/>
    <property type="match status" value="1"/>
</dbReference>
<accession>A0A673VHJ9</accession>
<evidence type="ECO:0000256" key="4">
    <source>
        <dbReference type="ARBA" id="ARBA00022691"/>
    </source>
</evidence>
<dbReference type="Ensembl" id="ENSSSUT00005041405.1">
    <property type="protein sequence ID" value="ENSSSUP00005036369.1"/>
    <property type="gene ID" value="ENSSSUG00005023245.1"/>
</dbReference>
<dbReference type="PANTHER" id="PTHR43213:SF5">
    <property type="entry name" value="BIFUNCTIONAL DTTP_UTP PYROPHOSPHATASE_METHYLTRANSFERASE PROTEIN-RELATED"/>
    <property type="match status" value="1"/>
</dbReference>
<evidence type="ECO:0000313" key="10">
    <source>
        <dbReference type="Ensembl" id="ENSSSUP00005036369.1"/>
    </source>
</evidence>
<proteinExistence type="inferred from homology"/>
<dbReference type="GO" id="GO:0047429">
    <property type="term" value="F:nucleoside triphosphate diphosphatase activity"/>
    <property type="evidence" value="ECO:0007669"/>
    <property type="project" value="InterPro"/>
</dbReference>
<keyword evidence="6" id="KW-0007">Acetylation</keyword>
<evidence type="ECO:0000256" key="6">
    <source>
        <dbReference type="ARBA" id="ARBA00022990"/>
    </source>
</evidence>
<dbReference type="InterPro" id="IPR036388">
    <property type="entry name" value="WH-like_DNA-bd_sf"/>
</dbReference>
<reference evidence="10" key="2">
    <citation type="submission" date="2025-09" db="UniProtKB">
        <authorList>
            <consortium name="Ensembl"/>
        </authorList>
    </citation>
    <scope>IDENTIFICATION</scope>
</reference>
<dbReference type="InterPro" id="IPR001077">
    <property type="entry name" value="COMT_C"/>
</dbReference>
<feature type="region of interest" description="Disordered" evidence="7">
    <location>
        <begin position="388"/>
        <end position="440"/>
    </location>
</feature>
<feature type="compositionally biased region" description="Low complexity" evidence="7">
    <location>
        <begin position="218"/>
        <end position="231"/>
    </location>
</feature>
<dbReference type="Pfam" id="PF02545">
    <property type="entry name" value="Maf"/>
    <property type="match status" value="1"/>
</dbReference>
<dbReference type="Pfam" id="PF08100">
    <property type="entry name" value="Dimerisation"/>
    <property type="match status" value="1"/>
</dbReference>
<feature type="compositionally biased region" description="Basic and acidic residues" evidence="7">
    <location>
        <begin position="487"/>
        <end position="498"/>
    </location>
</feature>
<keyword evidence="4" id="KW-0949">S-adenosyl-L-methionine</keyword>
<dbReference type="HAMAP" id="MF_00528">
    <property type="entry name" value="Maf"/>
    <property type="match status" value="1"/>
</dbReference>
<dbReference type="Gene3D" id="3.40.50.150">
    <property type="entry name" value="Vaccinia Virus protein VP39"/>
    <property type="match status" value="1"/>
</dbReference>
<evidence type="ECO:0000256" key="1">
    <source>
        <dbReference type="ARBA" id="ARBA00001968"/>
    </source>
</evidence>
<feature type="compositionally biased region" description="Pro residues" evidence="7">
    <location>
        <begin position="428"/>
        <end position="438"/>
    </location>
</feature>
<name>A0A673VHJ9_SURSU</name>
<evidence type="ECO:0000256" key="2">
    <source>
        <dbReference type="ARBA" id="ARBA00022603"/>
    </source>
</evidence>
<keyword evidence="2" id="KW-0489">Methyltransferase</keyword>
<evidence type="ECO:0000256" key="5">
    <source>
        <dbReference type="ARBA" id="ARBA00022801"/>
    </source>
</evidence>
<feature type="domain" description="O-methyltransferase C-terminal" evidence="8">
    <location>
        <begin position="445"/>
        <end position="486"/>
    </location>
</feature>
<evidence type="ECO:0000259" key="9">
    <source>
        <dbReference type="Pfam" id="PF08100"/>
    </source>
</evidence>
<dbReference type="InterPro" id="IPR003697">
    <property type="entry name" value="Maf-like"/>
</dbReference>
<dbReference type="GO" id="GO:0032259">
    <property type="term" value="P:methylation"/>
    <property type="evidence" value="ECO:0007669"/>
    <property type="project" value="UniProtKB-KW"/>
</dbReference>
<evidence type="ECO:0000313" key="11">
    <source>
        <dbReference type="Proteomes" id="UP000472268"/>
    </source>
</evidence>
<feature type="compositionally biased region" description="Polar residues" evidence="7">
    <location>
        <begin position="403"/>
        <end position="420"/>
    </location>
</feature>
<dbReference type="AlphaFoldDB" id="A0A673VHJ9"/>
<sequence>MVLSPVIGKLLHKRVVLASASPRRREILSQAKDLRAPDIVIGADTIVTIGGLILEKPVDKQDAYRMLSRLNGREHSVFTGVAIVQCCSEGGQLDVQVSEFHEETAVRFSELSEALLWDYIDSGEPMDKAGGYGIQALGGTLVESVRGDFFNVVGFPLNHFCRRLADMYHPPHPEDLRRVRHDSIPPVETFEIPSDVEGGGSDAAQGHQGCGRGRAEAGADPAQAPAGPQPADADRTLENPPPFPSDLLELIDGFKASKALFTACKLKVFDVLADEGPLQAAEVAHKVDACLCGTRRLLDVCVALGLLERTDRGYGNTQLASRHLASQGACPLHGLIAYHDEWAWGTFTHLESAVREGAPRALGSTAEAASQVRPGGVPLLHKARGLRCPRPGRHPLPPPLLGSAQQTPPQSGSSCPTISSPHRALPHLTPPRPQPPLNPLSARPCDFFKASLPDAHLYILSRILHDWAEDEVQELLRRVSGSCKPGESLRLESEEKRSGSPKRPGAHCAGEGRGRGLWAGHRETGHR</sequence>
<evidence type="ECO:0000256" key="7">
    <source>
        <dbReference type="SAM" id="MobiDB-lite"/>
    </source>
</evidence>
<keyword evidence="5" id="KW-0378">Hydrolase</keyword>
<dbReference type="InterPro" id="IPR012967">
    <property type="entry name" value="COMT_dimerisation"/>
</dbReference>
<evidence type="ECO:0000256" key="3">
    <source>
        <dbReference type="ARBA" id="ARBA00022679"/>
    </source>
</evidence>
<dbReference type="PANTHER" id="PTHR43213">
    <property type="entry name" value="BIFUNCTIONAL DTTP/UTP PYROPHOSPHATASE/METHYLTRANSFERASE PROTEIN-RELATED"/>
    <property type="match status" value="1"/>
</dbReference>
<dbReference type="OMA" id="VLCHEKD"/>
<reference evidence="10" key="1">
    <citation type="submission" date="2025-08" db="UniProtKB">
        <authorList>
            <consortium name="Ensembl"/>
        </authorList>
    </citation>
    <scope>IDENTIFICATION</scope>
</reference>
<protein>
    <recommendedName>
        <fullName evidence="12">Acetylserotonin O-methyltransferase like</fullName>
    </recommendedName>
</protein>
<dbReference type="GO" id="GO:0046983">
    <property type="term" value="F:protein dimerization activity"/>
    <property type="evidence" value="ECO:0007669"/>
    <property type="project" value="InterPro"/>
</dbReference>
<keyword evidence="3" id="KW-0808">Transferase</keyword>
<gene>
    <name evidence="10" type="primary">ASMTL</name>
</gene>
<dbReference type="SUPFAM" id="SSF52972">
    <property type="entry name" value="ITPase-like"/>
    <property type="match status" value="1"/>
</dbReference>
<dbReference type="CDD" id="cd00555">
    <property type="entry name" value="Maf"/>
    <property type="match status" value="1"/>
</dbReference>
<comment type="cofactor">
    <cofactor evidence="1">
        <name>a divalent metal cation</name>
        <dbReference type="ChEBI" id="CHEBI:60240"/>
    </cofactor>
</comment>
<feature type="region of interest" description="Disordered" evidence="7">
    <location>
        <begin position="483"/>
        <end position="527"/>
    </location>
</feature>
<feature type="domain" description="O-methyltransferase dimerisation" evidence="9">
    <location>
        <begin position="248"/>
        <end position="326"/>
    </location>
</feature>
<feature type="compositionally biased region" description="Basic and acidic residues" evidence="7">
    <location>
        <begin position="510"/>
        <end position="527"/>
    </location>
</feature>
<dbReference type="GO" id="GO:0008171">
    <property type="term" value="F:O-methyltransferase activity"/>
    <property type="evidence" value="ECO:0007669"/>
    <property type="project" value="InterPro"/>
</dbReference>
<dbReference type="Gene3D" id="1.10.10.10">
    <property type="entry name" value="Winged helix-like DNA-binding domain superfamily/Winged helix DNA-binding domain"/>
    <property type="match status" value="1"/>
</dbReference>
<organism evidence="10 11">
    <name type="scientific">Suricata suricatta</name>
    <name type="common">Meerkat</name>
    <dbReference type="NCBI Taxonomy" id="37032"/>
    <lineage>
        <taxon>Eukaryota</taxon>
        <taxon>Metazoa</taxon>
        <taxon>Chordata</taxon>
        <taxon>Craniata</taxon>
        <taxon>Vertebrata</taxon>
        <taxon>Euteleostomi</taxon>
        <taxon>Mammalia</taxon>
        <taxon>Eutheria</taxon>
        <taxon>Laurasiatheria</taxon>
        <taxon>Carnivora</taxon>
        <taxon>Feliformia</taxon>
        <taxon>Herpestidae</taxon>
        <taxon>Suricata</taxon>
    </lineage>
</organism>
<dbReference type="SUPFAM" id="SSF46785">
    <property type="entry name" value="Winged helix' DNA-binding domain"/>
    <property type="match status" value="1"/>
</dbReference>
<evidence type="ECO:0000259" key="8">
    <source>
        <dbReference type="Pfam" id="PF00891"/>
    </source>
</evidence>
<dbReference type="Gene3D" id="3.90.950.10">
    <property type="match status" value="1"/>
</dbReference>
<evidence type="ECO:0008006" key="12">
    <source>
        <dbReference type="Google" id="ProtNLM"/>
    </source>
</evidence>